<evidence type="ECO:0000259" key="5">
    <source>
        <dbReference type="Pfam" id="PF05057"/>
    </source>
</evidence>
<evidence type="ECO:0000256" key="2">
    <source>
        <dbReference type="ARBA" id="ARBA00022963"/>
    </source>
</evidence>
<dbReference type="Gene3D" id="3.40.50.1820">
    <property type="entry name" value="alpha/beta hydrolase"/>
    <property type="match status" value="1"/>
</dbReference>
<evidence type="ECO:0000313" key="7">
    <source>
        <dbReference type="Proteomes" id="UP000223968"/>
    </source>
</evidence>
<gene>
    <name evidence="6" type="ORF">AJ79_07586</name>
</gene>
<dbReference type="PANTHER" id="PTHR12482">
    <property type="entry name" value="LIPASE ROG1-RELATED-RELATED"/>
    <property type="match status" value="1"/>
</dbReference>
<keyword evidence="2" id="KW-0443">Lipid metabolism</keyword>
<feature type="compositionally biased region" description="Basic and acidic residues" evidence="3">
    <location>
        <begin position="389"/>
        <end position="401"/>
    </location>
</feature>
<dbReference type="EMBL" id="PDNB01000157">
    <property type="protein sequence ID" value="PGH02582.1"/>
    <property type="molecule type" value="Genomic_DNA"/>
</dbReference>
<dbReference type="InterPro" id="IPR044294">
    <property type="entry name" value="Lipase-like"/>
</dbReference>
<dbReference type="GO" id="GO:0016042">
    <property type="term" value="P:lipid catabolic process"/>
    <property type="evidence" value="ECO:0007669"/>
    <property type="project" value="UniProtKB-KW"/>
</dbReference>
<feature type="transmembrane region" description="Helical" evidence="4">
    <location>
        <begin position="272"/>
        <end position="293"/>
    </location>
</feature>
<proteinExistence type="inferred from homology"/>
<feature type="domain" description="DUF676" evidence="5">
    <location>
        <begin position="14"/>
        <end position="211"/>
    </location>
</feature>
<dbReference type="SUPFAM" id="SSF53474">
    <property type="entry name" value="alpha/beta-Hydrolases"/>
    <property type="match status" value="1"/>
</dbReference>
<accession>A0A2B7X1G7</accession>
<keyword evidence="4" id="KW-0812">Transmembrane</keyword>
<dbReference type="OrthoDB" id="273452at2759"/>
<dbReference type="GO" id="GO:0047372">
    <property type="term" value="F:monoacylglycerol lipase activity"/>
    <property type="evidence" value="ECO:0007669"/>
    <property type="project" value="TreeGrafter"/>
</dbReference>
<organism evidence="6 7">
    <name type="scientific">Helicocarpus griseus UAMH5409</name>
    <dbReference type="NCBI Taxonomy" id="1447875"/>
    <lineage>
        <taxon>Eukaryota</taxon>
        <taxon>Fungi</taxon>
        <taxon>Dikarya</taxon>
        <taxon>Ascomycota</taxon>
        <taxon>Pezizomycotina</taxon>
        <taxon>Eurotiomycetes</taxon>
        <taxon>Eurotiomycetidae</taxon>
        <taxon>Onygenales</taxon>
        <taxon>Ajellomycetaceae</taxon>
        <taxon>Helicocarpus</taxon>
    </lineage>
</organism>
<dbReference type="Pfam" id="PF05057">
    <property type="entry name" value="DUF676"/>
    <property type="match status" value="1"/>
</dbReference>
<feature type="compositionally biased region" description="Polar residues" evidence="3">
    <location>
        <begin position="356"/>
        <end position="378"/>
    </location>
</feature>
<sequence>MEEDVRAYPPARKKTADHLCVLVHGLHGNPSHFDYIAGALREKHGDKLYILAVKRNAGALTYDGIELGGERVAHEVEEALDVLSDQGYDIRKLSIVGYSLGGLVARYAIGLLYSKGYFDKIQPVNFTTFASPHVGVRSPARKSHFWNVLGARTISASGRQLFMIDSFRDTGKPVLSVLATPGSIFMLGLAKFRHRSLYANIVNDKVTVFYTTGISKTDPFMRLDKYDINYARGYAPVIVDPDRYVTAKTEELAPLRRWMLGRSMSFLTEVPLYLFLFIFVPIATMLYLINAGIQTARSKRRIRSHEEGKSGVFFGSYKVPLIVEEMRNAVEDMYETVNAAQKPEYLFGDNDDDKVGSTTSNISSFPNGPSRPSISSKMEPSLDSVPSREASKEDSENRILERLSSSLESPSSSPSASTPPHPGYGAPEFPTLALTPLQFAIIDSLNSIGFRKYPVHIHKARHSHAAIIVRMPKKNFDEGKIVVRHWLETEFRI</sequence>
<comment type="caution">
    <text evidence="6">The sequence shown here is derived from an EMBL/GenBank/DDBJ whole genome shotgun (WGS) entry which is preliminary data.</text>
</comment>
<evidence type="ECO:0000313" key="6">
    <source>
        <dbReference type="EMBL" id="PGH02582.1"/>
    </source>
</evidence>
<dbReference type="GO" id="GO:0005811">
    <property type="term" value="C:lipid droplet"/>
    <property type="evidence" value="ECO:0007669"/>
    <property type="project" value="TreeGrafter"/>
</dbReference>
<evidence type="ECO:0000256" key="1">
    <source>
        <dbReference type="ARBA" id="ARBA00007920"/>
    </source>
</evidence>
<keyword evidence="7" id="KW-1185">Reference proteome</keyword>
<dbReference type="InterPro" id="IPR007751">
    <property type="entry name" value="DUF676_lipase-like"/>
</dbReference>
<evidence type="ECO:0000256" key="4">
    <source>
        <dbReference type="SAM" id="Phobius"/>
    </source>
</evidence>
<keyword evidence="4" id="KW-1133">Transmembrane helix</keyword>
<evidence type="ECO:0000256" key="3">
    <source>
        <dbReference type="SAM" id="MobiDB-lite"/>
    </source>
</evidence>
<dbReference type="Proteomes" id="UP000223968">
    <property type="component" value="Unassembled WGS sequence"/>
</dbReference>
<dbReference type="AlphaFoldDB" id="A0A2B7X1G7"/>
<protein>
    <recommendedName>
        <fullName evidence="5">DUF676 domain-containing protein</fullName>
    </recommendedName>
</protein>
<keyword evidence="2" id="KW-0442">Lipid degradation</keyword>
<dbReference type="PANTHER" id="PTHR12482:SF65">
    <property type="entry name" value="ESTERASE, PUTATIVE (AFU_ORTHOLOGUE AFUA_3G12320)-RELATED"/>
    <property type="match status" value="1"/>
</dbReference>
<keyword evidence="4" id="KW-0472">Membrane</keyword>
<dbReference type="InterPro" id="IPR029058">
    <property type="entry name" value="AB_hydrolase_fold"/>
</dbReference>
<name>A0A2B7X1G7_9EURO</name>
<dbReference type="GO" id="GO:0004622">
    <property type="term" value="F:phosphatidylcholine lysophospholipase activity"/>
    <property type="evidence" value="ECO:0007669"/>
    <property type="project" value="TreeGrafter"/>
</dbReference>
<comment type="similarity">
    <text evidence="1">Belongs to the putative lipase ROG1 family.</text>
</comment>
<feature type="region of interest" description="Disordered" evidence="3">
    <location>
        <begin position="345"/>
        <end position="427"/>
    </location>
</feature>
<feature type="compositionally biased region" description="Low complexity" evidence="3">
    <location>
        <begin position="404"/>
        <end position="416"/>
    </location>
</feature>
<reference evidence="6 7" key="1">
    <citation type="submission" date="2017-10" db="EMBL/GenBank/DDBJ databases">
        <title>Comparative genomics in systemic dimorphic fungi from Ajellomycetaceae.</title>
        <authorList>
            <person name="Munoz J.F."/>
            <person name="Mcewen J.G."/>
            <person name="Clay O.K."/>
            <person name="Cuomo C.A."/>
        </authorList>
    </citation>
    <scope>NUCLEOTIDE SEQUENCE [LARGE SCALE GENOMIC DNA]</scope>
    <source>
        <strain evidence="6 7">UAMH5409</strain>
    </source>
</reference>